<keyword evidence="19" id="KW-1185">Reference proteome</keyword>
<feature type="domain" description="HMG box" evidence="17">
    <location>
        <begin position="501"/>
        <end position="563"/>
    </location>
</feature>
<keyword evidence="3" id="KW-0677">Repeat</keyword>
<evidence type="ECO:0000256" key="9">
    <source>
        <dbReference type="ARBA" id="ARBA00023163"/>
    </source>
</evidence>
<feature type="DNA-binding region" description="HMG box" evidence="14">
    <location>
        <begin position="501"/>
        <end position="563"/>
    </location>
</feature>
<evidence type="ECO:0000256" key="3">
    <source>
        <dbReference type="ARBA" id="ARBA00022737"/>
    </source>
</evidence>
<feature type="coiled-coil region" evidence="15">
    <location>
        <begin position="446"/>
        <end position="492"/>
    </location>
</feature>
<name>A0A484GSI6_SOUCH</name>
<evidence type="ECO:0000256" key="13">
    <source>
        <dbReference type="ARBA" id="ARBA00046467"/>
    </source>
</evidence>
<sequence>SHPGTPRSSPADFLPIARRGDRLDWRKDEDSVIPNRDVDLPPPALLETSAKELSLESHPRGNRTLSGRHREDPEPAASARAKAKHTRASPIRGRRSAGGGATDSQRWGRKDSICLPPTSHPRPGATEPGCQSQSQARGLGTAHSFRGVSWQRNFHVFPKSEEVGDGTVGDSHLGNTGSSESSCDCSLQSFVSISRLHCLLGYRRTQMPPLSALEDELRLRGPVEMSLPPVNPPGSSMRTINSCTTITECYFFCFAILPDLEPLLETDFHDVHKRKPRIQNYSDIQSLDNFLIPFAMRFRKPLSSEFPHLPKQTSFPAVKHGIVTVFLFVSPVQIREGCSSVQVVIAGVVLLRQWGVLSALGKPGADLCEGCGRRLRSLFSFANVPSCFSANVSGYPKKPMTSYIRFSKEQLPIFKAQNPDAKNSELILKIAELRREHPDSEEKMYKDVYRAEWQAYKEEINRIQEQLPPSQMVSLEKEIMQKRLKKKTLIKKRELTMLGKPKRPRSTYNIFIAERFQEAKDGTSQVKLKTVSENWKNLSSSQKQVYTQLAKDEKVRYCNEMKS</sequence>
<evidence type="ECO:0000256" key="10">
    <source>
        <dbReference type="ARBA" id="ARBA00023271"/>
    </source>
</evidence>
<gene>
    <name evidence="18" type="ORF">DBR06_SOUSAS610041</name>
</gene>
<evidence type="ECO:0000256" key="6">
    <source>
        <dbReference type="ARBA" id="ARBA00023125"/>
    </source>
</evidence>
<keyword evidence="4" id="KW-0809">Transit peptide</keyword>
<evidence type="ECO:0000256" key="15">
    <source>
        <dbReference type="SAM" id="Coils"/>
    </source>
</evidence>
<dbReference type="SMART" id="SM00398">
    <property type="entry name" value="HMG"/>
    <property type="match status" value="2"/>
</dbReference>
<dbReference type="InterPro" id="IPR036910">
    <property type="entry name" value="HMG_box_dom_sf"/>
</dbReference>
<evidence type="ECO:0000313" key="18">
    <source>
        <dbReference type="EMBL" id="TEA38702.1"/>
    </source>
</evidence>
<feature type="compositionally biased region" description="Basic residues" evidence="16">
    <location>
        <begin position="81"/>
        <end position="95"/>
    </location>
</feature>
<keyword evidence="6 14" id="KW-0238">DNA-binding</keyword>
<dbReference type="FunFam" id="1.10.30.10:FF:000043">
    <property type="entry name" value="Transcription factor A, mitochondrial"/>
    <property type="match status" value="1"/>
</dbReference>
<keyword evidence="14" id="KW-0539">Nucleus</keyword>
<keyword evidence="10" id="KW-1135">Mitochondrion nucleoid</keyword>
<keyword evidence="7" id="KW-0496">Mitochondrion</keyword>
<comment type="caution">
    <text evidence="18">The sequence shown here is derived from an EMBL/GenBank/DDBJ whole genome shotgun (WGS) entry which is preliminary data.</text>
</comment>
<evidence type="ECO:0000256" key="4">
    <source>
        <dbReference type="ARBA" id="ARBA00022946"/>
    </source>
</evidence>
<feature type="domain" description="HMG box" evidence="17">
    <location>
        <begin position="396"/>
        <end position="464"/>
    </location>
</feature>
<keyword evidence="8" id="KW-0010">Activator</keyword>
<feature type="DNA-binding region" description="HMG box" evidence="14">
    <location>
        <begin position="396"/>
        <end position="464"/>
    </location>
</feature>
<dbReference type="PROSITE" id="PS50118">
    <property type="entry name" value="HMG_BOX_2"/>
    <property type="match status" value="2"/>
</dbReference>
<dbReference type="Gene3D" id="1.10.30.10">
    <property type="entry name" value="High mobility group box domain"/>
    <property type="match status" value="2"/>
</dbReference>
<evidence type="ECO:0000256" key="2">
    <source>
        <dbReference type="ARBA" id="ARBA00022553"/>
    </source>
</evidence>
<reference evidence="18 19" key="1">
    <citation type="journal article" date="2018" name="Genomics">
        <title>Molecular footprints of inshore aquatic adaptation in Indo-Pacific humpback dolphin (Sousa chinensis).</title>
        <authorList>
            <person name="Ming Y."/>
            <person name="Jian J."/>
            <person name="Yu F."/>
            <person name="Yu X."/>
            <person name="Wang J."/>
            <person name="Liu W."/>
        </authorList>
    </citation>
    <scope>NUCLEOTIDE SEQUENCE [LARGE SCALE GENOMIC DNA]</scope>
    <source>
        <strain evidence="18">MY-2018</strain>
        <tissue evidence="18">Skin</tissue>
    </source>
</reference>
<evidence type="ECO:0000256" key="14">
    <source>
        <dbReference type="PROSITE-ProRule" id="PRU00267"/>
    </source>
</evidence>
<comment type="function">
    <text evidence="12">Binds to the mitochondrial light strand promoter and functions in mitochondrial transcription regulation. Component of the mitochondrial transcription initiation complex, composed at least of TFB2M, TFAM and POLRMT that is required for basal transcription of mitochondrial DNA. In this complex, TFAM recruits POLRMT to a specific promoter whereas TFB2M induces structural changes in POLRMT to enable promoter opening and trapping of the DNA non-template strand. Required for accurate and efficient promoter recognition by the mitochondrial RNA polymerase. Promotes transcription initiation from the HSP1 and the light strand promoter by binding immediately upstream of transcriptional start sites. Is able to unwind DNA. Bends the mitochondrial light strand promoter DNA into a U-turn shape via its HMG boxes. Required for maintenance of normal levels of mitochondrial DNA. May play a role in organizing and compacting mitochondrial DNA.</text>
</comment>
<dbReference type="GO" id="GO:0006357">
    <property type="term" value="P:regulation of transcription by RNA polymerase II"/>
    <property type="evidence" value="ECO:0007669"/>
    <property type="project" value="TreeGrafter"/>
</dbReference>
<keyword evidence="5" id="KW-0805">Transcription regulation</keyword>
<dbReference type="Pfam" id="PF00505">
    <property type="entry name" value="HMG_box"/>
    <property type="match status" value="1"/>
</dbReference>
<dbReference type="Pfam" id="PF09011">
    <property type="entry name" value="HMG_box_2"/>
    <property type="match status" value="1"/>
</dbReference>
<comment type="subcellular location">
    <subcellularLocation>
        <location evidence="1">Mitochondrion matrix</location>
        <location evidence="1">Mitochondrion nucleoid</location>
    </subcellularLocation>
</comment>
<dbReference type="PANTHER" id="PTHR48112">
    <property type="entry name" value="HIGH MOBILITY GROUP PROTEIN DSP1"/>
    <property type="match status" value="1"/>
</dbReference>
<evidence type="ECO:0000256" key="5">
    <source>
        <dbReference type="ARBA" id="ARBA00023015"/>
    </source>
</evidence>
<dbReference type="GO" id="GO:0005634">
    <property type="term" value="C:nucleus"/>
    <property type="evidence" value="ECO:0007669"/>
    <property type="project" value="UniProtKB-UniRule"/>
</dbReference>
<evidence type="ECO:0000259" key="17">
    <source>
        <dbReference type="PROSITE" id="PS50118"/>
    </source>
</evidence>
<evidence type="ECO:0000313" key="19">
    <source>
        <dbReference type="Proteomes" id="UP000295264"/>
    </source>
</evidence>
<accession>A0A484GSI6</accession>
<dbReference type="AlphaFoldDB" id="A0A484GSI6"/>
<dbReference type="PANTHER" id="PTHR48112:SF36">
    <property type="entry name" value="TRANSCRIPTION FACTOR A, MITOCHONDRIAL"/>
    <property type="match status" value="1"/>
</dbReference>
<feature type="non-terminal residue" evidence="18">
    <location>
        <position position="1"/>
    </location>
</feature>
<keyword evidence="9" id="KW-0804">Transcription</keyword>
<evidence type="ECO:0000256" key="7">
    <source>
        <dbReference type="ARBA" id="ARBA00023128"/>
    </source>
</evidence>
<dbReference type="Proteomes" id="UP000295264">
    <property type="component" value="Unassembled WGS sequence"/>
</dbReference>
<dbReference type="SUPFAM" id="SSF47095">
    <property type="entry name" value="HMG-box"/>
    <property type="match status" value="2"/>
</dbReference>
<keyword evidence="2" id="KW-0597">Phosphoprotein</keyword>
<evidence type="ECO:0000256" key="1">
    <source>
        <dbReference type="ARBA" id="ARBA00004436"/>
    </source>
</evidence>
<proteinExistence type="predicted"/>
<dbReference type="GO" id="GO:0003677">
    <property type="term" value="F:DNA binding"/>
    <property type="evidence" value="ECO:0007669"/>
    <property type="project" value="UniProtKB-UniRule"/>
</dbReference>
<evidence type="ECO:0000256" key="11">
    <source>
        <dbReference type="ARBA" id="ARBA00040582"/>
    </source>
</evidence>
<dbReference type="InterPro" id="IPR009071">
    <property type="entry name" value="HMG_box_dom"/>
</dbReference>
<protein>
    <recommendedName>
        <fullName evidence="11">Transcription factor A, mitochondrial</fullName>
    </recommendedName>
</protein>
<dbReference type="InterPro" id="IPR050342">
    <property type="entry name" value="HMGB"/>
</dbReference>
<dbReference type="EMBL" id="QWLN02004660">
    <property type="protein sequence ID" value="TEA38702.1"/>
    <property type="molecule type" value="Genomic_DNA"/>
</dbReference>
<evidence type="ECO:0000256" key="12">
    <source>
        <dbReference type="ARBA" id="ARBA00045216"/>
    </source>
</evidence>
<dbReference type="GO" id="GO:0042645">
    <property type="term" value="C:mitochondrial nucleoid"/>
    <property type="evidence" value="ECO:0007669"/>
    <property type="project" value="UniProtKB-SubCell"/>
</dbReference>
<feature type="compositionally biased region" description="Basic and acidic residues" evidence="16">
    <location>
        <begin position="49"/>
        <end position="59"/>
    </location>
</feature>
<organism evidence="18 19">
    <name type="scientific">Sousa chinensis</name>
    <name type="common">Indo-pacific humpbacked dolphin</name>
    <name type="synonym">Steno chinensis</name>
    <dbReference type="NCBI Taxonomy" id="103600"/>
    <lineage>
        <taxon>Eukaryota</taxon>
        <taxon>Metazoa</taxon>
        <taxon>Chordata</taxon>
        <taxon>Craniata</taxon>
        <taxon>Vertebrata</taxon>
        <taxon>Euteleostomi</taxon>
        <taxon>Mammalia</taxon>
        <taxon>Eutheria</taxon>
        <taxon>Laurasiatheria</taxon>
        <taxon>Artiodactyla</taxon>
        <taxon>Whippomorpha</taxon>
        <taxon>Cetacea</taxon>
        <taxon>Odontoceti</taxon>
        <taxon>Delphinidae</taxon>
        <taxon>Sousa</taxon>
    </lineage>
</organism>
<evidence type="ECO:0000256" key="16">
    <source>
        <dbReference type="SAM" id="MobiDB-lite"/>
    </source>
</evidence>
<evidence type="ECO:0000256" key="8">
    <source>
        <dbReference type="ARBA" id="ARBA00023159"/>
    </source>
</evidence>
<comment type="subunit">
    <text evidence="13">Monomer; binds DNA as a monomer. Homodimer. Component of the mitochondrial transcription initiation complex, composed at least of TFB2M, TFAM and POLRMT. In this complex TFAM recruits POLRMT to the promoter whereas TFB2M induces structural changes in POLRMT to enable promoter opening and trapping of the DNA non-template strand. Upon metabolic stress, forms a complex composed of FOXO3, SIRT3, TFAM and POLRMT. Interacts with TFB1M and TFB2M. Interacts with CLPX; this enhances DNA-binding.</text>
</comment>
<feature type="region of interest" description="Disordered" evidence="16">
    <location>
        <begin position="26"/>
        <end position="139"/>
    </location>
</feature>
<keyword evidence="15" id="KW-0175">Coiled coil</keyword>